<dbReference type="Proteomes" id="UP000287615">
    <property type="component" value="Unassembled WGS sequence"/>
</dbReference>
<proteinExistence type="predicted"/>
<evidence type="ECO:0000313" key="1">
    <source>
        <dbReference type="EMBL" id="RWX50535.1"/>
    </source>
</evidence>
<name>A0A3S3R4V8_9BACT</name>
<dbReference type="EMBL" id="MTKR01000061">
    <property type="protein sequence ID" value="RWX50535.1"/>
    <property type="molecule type" value="Genomic_DNA"/>
</dbReference>
<sequence length="110" mass="12425">MIKELDRNLAVLPGHYMNWEEANDKLIFTTSLGGAIERNKTIYSIASEADFIQFIRDNMRDQPEEYAIIRLINANKEQVDSTRAEELDIGKNECAATAYAKAQAKQDAVS</sequence>
<accession>A0A3S3R4V8</accession>
<dbReference type="AlphaFoldDB" id="A0A3S3R4V8"/>
<comment type="caution">
    <text evidence="1">The sequence shown here is derived from an EMBL/GenBank/DDBJ whole genome shotgun (WGS) entry which is preliminary data.</text>
</comment>
<evidence type="ECO:0000313" key="2">
    <source>
        <dbReference type="Proteomes" id="UP000287615"/>
    </source>
</evidence>
<protein>
    <submittedName>
        <fullName evidence="1">Uncharacterized protein</fullName>
    </submittedName>
</protein>
<organism evidence="1 2">
    <name type="scientific">Candidatus Electrothrix marina</name>
    <dbReference type="NCBI Taxonomy" id="1859130"/>
    <lineage>
        <taxon>Bacteria</taxon>
        <taxon>Pseudomonadati</taxon>
        <taxon>Thermodesulfobacteriota</taxon>
        <taxon>Desulfobulbia</taxon>
        <taxon>Desulfobulbales</taxon>
        <taxon>Desulfobulbaceae</taxon>
        <taxon>Candidatus Electrothrix</taxon>
    </lineage>
</organism>
<gene>
    <name evidence="1" type="ORF">VU00_10613</name>
</gene>
<reference evidence="1 2" key="1">
    <citation type="submission" date="2017-01" db="EMBL/GenBank/DDBJ databases">
        <title>The cable genome- insights into the physiology and evolution of filamentous bacteria capable of sulfide oxidation via long distance electron transfer.</title>
        <authorList>
            <person name="Schreiber L."/>
            <person name="Bjerg J.T."/>
            <person name="Boggild A."/>
            <person name="Van De Vossenberg J."/>
            <person name="Meysman F."/>
            <person name="Nielsen L.P."/>
            <person name="Schramm A."/>
            <person name="Kjeldsen K.U."/>
        </authorList>
    </citation>
    <scope>NUCLEOTIDE SEQUENCE [LARGE SCALE GENOMIC DNA]</scope>
    <source>
        <strain evidence="1">A3</strain>
    </source>
</reference>